<feature type="region of interest" description="Disordered" evidence="1">
    <location>
        <begin position="1"/>
        <end position="39"/>
    </location>
</feature>
<evidence type="ECO:0000313" key="4">
    <source>
        <dbReference type="Proteomes" id="UP000053259"/>
    </source>
</evidence>
<feature type="compositionally biased region" description="Polar residues" evidence="1">
    <location>
        <begin position="1156"/>
        <end position="1170"/>
    </location>
</feature>
<feature type="region of interest" description="Disordered" evidence="1">
    <location>
        <begin position="367"/>
        <end position="401"/>
    </location>
</feature>
<feature type="compositionally biased region" description="Polar residues" evidence="1">
    <location>
        <begin position="20"/>
        <end position="33"/>
    </location>
</feature>
<evidence type="ECO:0000313" key="3">
    <source>
        <dbReference type="EMBL" id="KIV99495.1"/>
    </source>
</evidence>
<feature type="domain" description="C2H2-type" evidence="2">
    <location>
        <begin position="860"/>
        <end position="883"/>
    </location>
</feature>
<feature type="compositionally biased region" description="Low complexity" evidence="1">
    <location>
        <begin position="313"/>
        <end position="324"/>
    </location>
</feature>
<feature type="region of interest" description="Disordered" evidence="1">
    <location>
        <begin position="507"/>
        <end position="589"/>
    </location>
</feature>
<feature type="compositionally biased region" description="Acidic residues" evidence="1">
    <location>
        <begin position="377"/>
        <end position="390"/>
    </location>
</feature>
<reference evidence="3 4" key="1">
    <citation type="submission" date="2015-01" db="EMBL/GenBank/DDBJ databases">
        <title>The Genome Sequence of Ochroconis gallopava CBS43764.</title>
        <authorList>
            <consortium name="The Broad Institute Genomics Platform"/>
            <person name="Cuomo C."/>
            <person name="de Hoog S."/>
            <person name="Gorbushina A."/>
            <person name="Stielow B."/>
            <person name="Teixiera M."/>
            <person name="Abouelleil A."/>
            <person name="Chapman S.B."/>
            <person name="Priest M."/>
            <person name="Young S.K."/>
            <person name="Wortman J."/>
            <person name="Nusbaum C."/>
            <person name="Birren B."/>
        </authorList>
    </citation>
    <scope>NUCLEOTIDE SEQUENCE [LARGE SCALE GENOMIC DNA]</scope>
    <source>
        <strain evidence="3 4">CBS 43764</strain>
    </source>
</reference>
<dbReference type="PANTHER" id="PTHR35391:SF3">
    <property type="entry name" value="FINGER DOMAIN PROTEIN, PUTATIVE (AFU_ORTHOLOGUE AFUA_8G04300)-RELATED"/>
    <property type="match status" value="1"/>
</dbReference>
<dbReference type="SMART" id="SM00355">
    <property type="entry name" value="ZnF_C2H2"/>
    <property type="match status" value="3"/>
</dbReference>
<feature type="region of interest" description="Disordered" evidence="1">
    <location>
        <begin position="1150"/>
        <end position="1170"/>
    </location>
</feature>
<dbReference type="PROSITE" id="PS00028">
    <property type="entry name" value="ZINC_FINGER_C2H2_1"/>
    <property type="match status" value="1"/>
</dbReference>
<dbReference type="InterPro" id="IPR013087">
    <property type="entry name" value="Znf_C2H2_type"/>
</dbReference>
<feature type="region of interest" description="Disordered" evidence="1">
    <location>
        <begin position="213"/>
        <end position="276"/>
    </location>
</feature>
<keyword evidence="4" id="KW-1185">Reference proteome</keyword>
<dbReference type="VEuPathDB" id="FungiDB:PV09_08801"/>
<dbReference type="STRING" id="253628.A0A0D1XBA6"/>
<dbReference type="EMBL" id="KN847576">
    <property type="protein sequence ID" value="KIV99495.1"/>
    <property type="molecule type" value="Genomic_DNA"/>
</dbReference>
<feature type="region of interest" description="Disordered" evidence="1">
    <location>
        <begin position="313"/>
        <end position="352"/>
    </location>
</feature>
<dbReference type="Pfam" id="PF26082">
    <property type="entry name" value="zf-C2H2_AcuF"/>
    <property type="match status" value="1"/>
</dbReference>
<dbReference type="RefSeq" id="XP_016209365.1">
    <property type="nucleotide sequence ID" value="XM_016362757.1"/>
</dbReference>
<proteinExistence type="predicted"/>
<gene>
    <name evidence="3" type="ORF">PV09_08801</name>
</gene>
<accession>A0A0D1XBA6</accession>
<dbReference type="Proteomes" id="UP000053259">
    <property type="component" value="Unassembled WGS sequence"/>
</dbReference>
<evidence type="ECO:0000259" key="2">
    <source>
        <dbReference type="PROSITE" id="PS00028"/>
    </source>
</evidence>
<feature type="compositionally biased region" description="Acidic residues" evidence="1">
    <location>
        <begin position="235"/>
        <end position="244"/>
    </location>
</feature>
<dbReference type="HOGENOM" id="CLU_005537_1_0_1"/>
<organism evidence="3 4">
    <name type="scientific">Verruconis gallopava</name>
    <dbReference type="NCBI Taxonomy" id="253628"/>
    <lineage>
        <taxon>Eukaryota</taxon>
        <taxon>Fungi</taxon>
        <taxon>Dikarya</taxon>
        <taxon>Ascomycota</taxon>
        <taxon>Pezizomycotina</taxon>
        <taxon>Dothideomycetes</taxon>
        <taxon>Pleosporomycetidae</taxon>
        <taxon>Venturiales</taxon>
        <taxon>Sympoventuriaceae</taxon>
        <taxon>Verruconis</taxon>
    </lineage>
</organism>
<protein>
    <recommendedName>
        <fullName evidence="2">C2H2-type domain-containing protein</fullName>
    </recommendedName>
</protein>
<dbReference type="GeneID" id="27316774"/>
<name>A0A0D1XBA6_9PEZI</name>
<feature type="region of interest" description="Disordered" evidence="1">
    <location>
        <begin position="611"/>
        <end position="652"/>
    </location>
</feature>
<dbReference type="InterPro" id="IPR058925">
    <property type="entry name" value="zf-C2H2_AcuF"/>
</dbReference>
<dbReference type="OrthoDB" id="5315052at2759"/>
<feature type="compositionally biased region" description="Polar residues" evidence="1">
    <location>
        <begin position="1"/>
        <end position="12"/>
    </location>
</feature>
<dbReference type="AlphaFoldDB" id="A0A0D1XBA6"/>
<dbReference type="InParanoid" id="A0A0D1XBA6"/>
<evidence type="ECO:0000256" key="1">
    <source>
        <dbReference type="SAM" id="MobiDB-lite"/>
    </source>
</evidence>
<dbReference type="PANTHER" id="PTHR35391">
    <property type="entry name" value="C2H2-TYPE DOMAIN-CONTAINING PROTEIN-RELATED"/>
    <property type="match status" value="1"/>
</dbReference>
<sequence>MSSTTSTAYDTKSWSHHDQSSTPGMTASSSNYDQDPWHGQMLDTMPNSTYYSPSLYAHSDVQMYRHQGATFGSSALHPASSLSPSTAHETFSSSEYASDAPALADAISDYGTPSFDHSFSDFNSSQMINTITTSSLLSSQGPAATHSQAVSLDLGAEAPGLITDTSAIASEHAQQQQQTMHSTAQNLRAKVAPLPLQPQLVVTIDEYEDGLVHDSEPRQHIRRRNSSKAHLSPYPDDELFDEEENGHQPTPEALEPTQNQPVGAHSIAHNGHRAGLAPSDRAILNSNEIPSLDELEKQQRLDERNAEVEDWLSNNELGSSEELSPQALPSRSKVKPRPRAKSTNDSPHSSYGGYLYHGLHSLPAVPGPGLTINVPSEMDDDEDYEDDSEPDSPPASVNPFESEAYFSLPGQFDAIQYFSSSRDETNMSSDPLEKAVAGITANIAIMRFRQRAKDIDSASVTATLGSRRMSESDVGSIRGATGISKLLLSPQQSERIPVRRKNSFLENFLPSRNNSNKLKRKSSHPVEQAENASSGSACSPKDGQGPFAAPKRIGSFGRPKTPKVDTSVSSPANDARSPKAVASAASGAIKQIWRSRSRSDLGRSPKMGLAELMTQHGGPPMPTLASPLQHRAEPAPQVAPPADYDSENEDTGASADGLTMNLSVRTDMHIIPTYDGFKYNARQLNPRLADFLLDRIAQEQVKRYERLVSLKTNHAQSVALGVCSSKAFCLLSGGQSQDLPPRPGNKESENNLVSFQIVRPGMTDDDLGAGNVGQNVVAAQFPTGVLLPPVNRLPAEFECPLCFQVKKFYKPSDWTKHVHEDVQPFTCTFRQCNEPKSFKRKADWVRHENERHRQLEYWVCSVQECNHTCYRKDNFVQHLVREHKVPEPKVRTGRAGGQKGHLENAQNWQSQSALSGDGVEDVWALVDKCHRDSSKQPKDEPCKFCGNICTSWKKLTVHLAKHMEQISMPILPLVGYKKTTVEHARKQAQNIRQPVSVSTKPLDELPTFLCDEPMSLETEPQSVLSVDNCLISPAMHSYPPITMNIQAQMATTQAELATGSLSMVGNSYPPPSIQSRSRASSYNEPDFMRPGATCSPGSAQDRNLVSAGPTQYDSNGNRQMYFPQASGIFMQEPLAATNVYLTPTSNTPASLGYSPEGSTHSLHQTYGLTG</sequence>